<accession>A0A0E0C1L3</accession>
<proteinExistence type="predicted"/>
<protein>
    <submittedName>
        <fullName evidence="1">Uncharacterized protein</fullName>
    </submittedName>
</protein>
<dbReference type="HOGENOM" id="CLU_2112751_0_0_1"/>
<dbReference type="Proteomes" id="UP000008021">
    <property type="component" value="Chromosome 1"/>
</dbReference>
<keyword evidence="2" id="KW-1185">Reference proteome</keyword>
<evidence type="ECO:0000313" key="2">
    <source>
        <dbReference type="Proteomes" id="UP000008021"/>
    </source>
</evidence>
<evidence type="ECO:0000313" key="1">
    <source>
        <dbReference type="EnsemblPlants" id="OMERI01G13380.1"/>
    </source>
</evidence>
<dbReference type="Gramene" id="OMERI01G13380.1">
    <property type="protein sequence ID" value="OMERI01G13380.1"/>
    <property type="gene ID" value="OMERI01G13380"/>
</dbReference>
<name>A0A0E0C1L3_9ORYZ</name>
<reference evidence="1" key="2">
    <citation type="submission" date="2018-05" db="EMBL/GenBank/DDBJ databases">
        <title>OmerRS3 (Oryza meridionalis Reference Sequence Version 3).</title>
        <authorList>
            <person name="Zhang J."/>
            <person name="Kudrna D."/>
            <person name="Lee S."/>
            <person name="Talag J."/>
            <person name="Welchert J."/>
            <person name="Wing R.A."/>
        </authorList>
    </citation>
    <scope>NUCLEOTIDE SEQUENCE [LARGE SCALE GENOMIC DNA]</scope>
    <source>
        <strain evidence="1">cv. OR44</strain>
    </source>
</reference>
<sequence>MWPRPLLLLSGHHLLPPNRRFMPSLQIRWREGAAASCRAATTFPPTAGSGGREGTAPGRHCLPFCRRILRRGGRFPLLPSPLAPPTATAIAAASLPLLRAPARVRPPPTPPVGER</sequence>
<organism evidence="1">
    <name type="scientific">Oryza meridionalis</name>
    <dbReference type="NCBI Taxonomy" id="40149"/>
    <lineage>
        <taxon>Eukaryota</taxon>
        <taxon>Viridiplantae</taxon>
        <taxon>Streptophyta</taxon>
        <taxon>Embryophyta</taxon>
        <taxon>Tracheophyta</taxon>
        <taxon>Spermatophyta</taxon>
        <taxon>Magnoliopsida</taxon>
        <taxon>Liliopsida</taxon>
        <taxon>Poales</taxon>
        <taxon>Poaceae</taxon>
        <taxon>BOP clade</taxon>
        <taxon>Oryzoideae</taxon>
        <taxon>Oryzeae</taxon>
        <taxon>Oryzinae</taxon>
        <taxon>Oryza</taxon>
    </lineage>
</organism>
<reference evidence="1" key="1">
    <citation type="submission" date="2015-04" db="UniProtKB">
        <authorList>
            <consortium name="EnsemblPlants"/>
        </authorList>
    </citation>
    <scope>IDENTIFICATION</scope>
</reference>
<dbReference type="AlphaFoldDB" id="A0A0E0C1L3"/>
<dbReference type="EnsemblPlants" id="OMERI01G13380.1">
    <property type="protein sequence ID" value="OMERI01G13380.1"/>
    <property type="gene ID" value="OMERI01G13380"/>
</dbReference>